<comment type="similarity">
    <text evidence="4">Belongs to the ITPK1 family.</text>
</comment>
<evidence type="ECO:0000256" key="8">
    <source>
        <dbReference type="ARBA" id="ARBA00022723"/>
    </source>
</evidence>
<evidence type="ECO:0000256" key="13">
    <source>
        <dbReference type="ARBA" id="ARBA00057506"/>
    </source>
</evidence>
<dbReference type="InterPro" id="IPR040464">
    <property type="entry name" value="InsP(3)kin_ATP-grasp"/>
</dbReference>
<dbReference type="GO" id="GO:0032957">
    <property type="term" value="P:inositol trisphosphate metabolic process"/>
    <property type="evidence" value="ECO:0007669"/>
    <property type="project" value="InterPro"/>
</dbReference>
<dbReference type="GO" id="GO:0005737">
    <property type="term" value="C:cytoplasm"/>
    <property type="evidence" value="ECO:0007669"/>
    <property type="project" value="TreeGrafter"/>
</dbReference>
<gene>
    <name evidence="18" type="ORF">IEQ34_023150</name>
</gene>
<evidence type="ECO:0000256" key="6">
    <source>
        <dbReference type="ARBA" id="ARBA00012017"/>
    </source>
</evidence>
<dbReference type="GO" id="GO:0052726">
    <property type="term" value="F:inositol-1,3,4-trisphosphate 5-kinase activity"/>
    <property type="evidence" value="ECO:0007669"/>
    <property type="project" value="InterPro"/>
</dbReference>
<reference evidence="18 19" key="1">
    <citation type="journal article" date="2021" name="Hortic Res">
        <title>Chromosome-scale assembly of the Dendrobium chrysotoxum genome enhances the understanding of orchid evolution.</title>
        <authorList>
            <person name="Zhang Y."/>
            <person name="Zhang G.Q."/>
            <person name="Zhang D."/>
            <person name="Liu X.D."/>
            <person name="Xu X.Y."/>
            <person name="Sun W.H."/>
            <person name="Yu X."/>
            <person name="Zhu X."/>
            <person name="Wang Z.W."/>
            <person name="Zhao X."/>
            <person name="Zhong W.Y."/>
            <person name="Chen H."/>
            <person name="Yin W.L."/>
            <person name="Huang T."/>
            <person name="Niu S.C."/>
            <person name="Liu Z.J."/>
        </authorList>
    </citation>
    <scope>NUCLEOTIDE SEQUENCE [LARGE SCALE GENOMIC DNA]</scope>
    <source>
        <strain evidence="18">Lindl</strain>
    </source>
</reference>
<dbReference type="PANTHER" id="PTHR14217:SF1">
    <property type="entry name" value="INOSITOL-TETRAKISPHOSPHATE 1-KINASE"/>
    <property type="match status" value="1"/>
</dbReference>
<dbReference type="Proteomes" id="UP000775213">
    <property type="component" value="Unassembled WGS sequence"/>
</dbReference>
<evidence type="ECO:0000313" key="19">
    <source>
        <dbReference type="Proteomes" id="UP000775213"/>
    </source>
</evidence>
<comment type="function">
    <text evidence="13">Kinase that can phosphorylate various inositol polyphosphate such as Ins(3,4,5,6)P4 or Ins(1,3,4)P3 and participates in phytic acid biosynthesis in developing seeds. Phytic acid is the primary storage form of phosphorus in cereal grains and other plant seeds.</text>
</comment>
<accession>A0AAV7FZH3</accession>
<dbReference type="EMBL" id="JAGFBR010000019">
    <property type="protein sequence ID" value="KAH0449350.1"/>
    <property type="molecule type" value="Genomic_DNA"/>
</dbReference>
<keyword evidence="12" id="KW-0460">Magnesium</keyword>
<evidence type="ECO:0000256" key="4">
    <source>
        <dbReference type="ARBA" id="ARBA00009601"/>
    </source>
</evidence>
<comment type="caution">
    <text evidence="18">The sequence shown here is derived from an EMBL/GenBank/DDBJ whole genome shotgun (WGS) entry which is preliminary data.</text>
</comment>
<dbReference type="Pfam" id="PF05770">
    <property type="entry name" value="Ins134_P3_kin"/>
    <property type="match status" value="1"/>
</dbReference>
<dbReference type="Gene3D" id="3.30.470.20">
    <property type="entry name" value="ATP-grasp fold, B domain"/>
    <property type="match status" value="1"/>
</dbReference>
<evidence type="ECO:0000256" key="2">
    <source>
        <dbReference type="ARBA" id="ARBA00000680"/>
    </source>
</evidence>
<dbReference type="GO" id="GO:0052725">
    <property type="term" value="F:inositol-1,3,4-trisphosphate 6-kinase activity"/>
    <property type="evidence" value="ECO:0007669"/>
    <property type="project" value="InterPro"/>
</dbReference>
<comment type="catalytic activity">
    <reaction evidence="1">
        <text>1D-myo-inositol 1,3,4-trisphosphate + ATP = 1D-myo-inositol 1,3,4,6-tetrakisphosphate + ADP + H(+)</text>
        <dbReference type="Rhea" id="RHEA:20940"/>
        <dbReference type="ChEBI" id="CHEBI:15378"/>
        <dbReference type="ChEBI" id="CHEBI:30616"/>
        <dbReference type="ChEBI" id="CHEBI:57660"/>
        <dbReference type="ChEBI" id="CHEBI:58414"/>
        <dbReference type="ChEBI" id="CHEBI:456216"/>
        <dbReference type="EC" id="2.7.1.159"/>
    </reaction>
</comment>
<dbReference type="PIRSF" id="PIRSF038163">
    <property type="entry name" value="ITPK_uncN"/>
    <property type="match status" value="1"/>
</dbReference>
<evidence type="ECO:0000256" key="5">
    <source>
        <dbReference type="ARBA" id="ARBA00011245"/>
    </source>
</evidence>
<dbReference type="SUPFAM" id="SSF56059">
    <property type="entry name" value="Glutathione synthetase ATP-binding domain-like"/>
    <property type="match status" value="1"/>
</dbReference>
<sequence length="548" mass="61005">MFALARRKETVGKGGDDQQVPQSRRERQAEAIVVGAGNGLKFVIPHPSNMGAVREVVLDESVLLAEDAIGNPCLHPASASLLRRLRHSNLRVGICYQEDATSQKATFVQGIAATHSLDSIPLSGTDEDSLQKFLLAWNSTGSSCLFITSRKIELFFSELRNIGWIIVYVGVDSNVATDSGFININTVQAVPITICSLNKMAMHEKPLVIGYIMKPSREEDFSKRGAFPMYPTHNGLLFLPLSFELPLAPQIKQVDVVLHKATDEIISIDTSLDFSNGILFSKGMNELKRNIEDIPDCCVIDPLNNIYPLLDRHKIQEILCKLDEFNIKGHCKLRAPHFLKVDNYDYTSLQDQLSEAKLSFPMIVKPQVACGVADAHNMALIFKIKDFENLCVPLPAIIQEYVDHGSLLFKFYVLGERVFHAVKKSMPNATHLLSISAKSGSSSIFFNSLKSLPVAHEDNISADCVEHSNHSIDLELVSHAAKCLRKWLGLTIFGFDVVIEEGSRDHVIVDLNYLPSFKEIPDSDAIPAFWDAIKSSYEYWRATRAPKP</sequence>
<comment type="subunit">
    <text evidence="5">Monomer.</text>
</comment>
<evidence type="ECO:0000256" key="12">
    <source>
        <dbReference type="ARBA" id="ARBA00022842"/>
    </source>
</evidence>
<keyword evidence="11" id="KW-0067">ATP-binding</keyword>
<dbReference type="GO" id="GO:0005524">
    <property type="term" value="F:ATP binding"/>
    <property type="evidence" value="ECO:0007669"/>
    <property type="project" value="UniProtKB-KW"/>
</dbReference>
<dbReference type="EC" id="2.7.1.159" evidence="6"/>
<dbReference type="InterPro" id="IPR008656">
    <property type="entry name" value="Inositol_tetrakis-P_1-kinase"/>
</dbReference>
<evidence type="ECO:0000256" key="11">
    <source>
        <dbReference type="ARBA" id="ARBA00022840"/>
    </source>
</evidence>
<protein>
    <recommendedName>
        <fullName evidence="14">Inositol-tetrakisphosphate 1-kinase 6</fullName>
        <ecNumber evidence="6">2.7.1.159</ecNumber>
    </recommendedName>
    <alternativeName>
        <fullName evidence="15">Inositol 1,3,4-trisphosphate 5/6-kinase 6</fullName>
    </alternativeName>
</protein>
<keyword evidence="9" id="KW-0547">Nucleotide-binding</keyword>
<feature type="region of interest" description="Disordered" evidence="16">
    <location>
        <begin position="1"/>
        <end position="27"/>
    </location>
</feature>
<dbReference type="FunFam" id="3.30.470.20:FF:000047">
    <property type="entry name" value="Inositol-tetrakisphosphate 1-kinase 4"/>
    <property type="match status" value="1"/>
</dbReference>
<feature type="compositionally biased region" description="Basic and acidic residues" evidence="16">
    <location>
        <begin position="1"/>
        <end position="16"/>
    </location>
</feature>
<evidence type="ECO:0000313" key="18">
    <source>
        <dbReference type="EMBL" id="KAH0449350.1"/>
    </source>
</evidence>
<evidence type="ECO:0000256" key="3">
    <source>
        <dbReference type="ARBA" id="ARBA00001946"/>
    </source>
</evidence>
<dbReference type="GO" id="GO:0000287">
    <property type="term" value="F:magnesium ion binding"/>
    <property type="evidence" value="ECO:0007669"/>
    <property type="project" value="InterPro"/>
</dbReference>
<evidence type="ECO:0000256" key="1">
    <source>
        <dbReference type="ARBA" id="ARBA00000399"/>
    </source>
</evidence>
<keyword evidence="7" id="KW-0808">Transferase</keyword>
<evidence type="ECO:0000256" key="10">
    <source>
        <dbReference type="ARBA" id="ARBA00022777"/>
    </source>
</evidence>
<organism evidence="18 19">
    <name type="scientific">Dendrobium chrysotoxum</name>
    <name type="common">Orchid</name>
    <dbReference type="NCBI Taxonomy" id="161865"/>
    <lineage>
        <taxon>Eukaryota</taxon>
        <taxon>Viridiplantae</taxon>
        <taxon>Streptophyta</taxon>
        <taxon>Embryophyta</taxon>
        <taxon>Tracheophyta</taxon>
        <taxon>Spermatophyta</taxon>
        <taxon>Magnoliopsida</taxon>
        <taxon>Liliopsida</taxon>
        <taxon>Asparagales</taxon>
        <taxon>Orchidaceae</taxon>
        <taxon>Epidendroideae</taxon>
        <taxon>Malaxideae</taxon>
        <taxon>Dendrobiinae</taxon>
        <taxon>Dendrobium</taxon>
    </lineage>
</organism>
<dbReference type="AlphaFoldDB" id="A0AAV7FZH3"/>
<evidence type="ECO:0000256" key="7">
    <source>
        <dbReference type="ARBA" id="ARBA00022679"/>
    </source>
</evidence>
<evidence type="ECO:0000256" key="9">
    <source>
        <dbReference type="ARBA" id="ARBA00022741"/>
    </source>
</evidence>
<keyword evidence="8" id="KW-0479">Metal-binding</keyword>
<keyword evidence="19" id="KW-1185">Reference proteome</keyword>
<comment type="cofactor">
    <cofactor evidence="3">
        <name>Mg(2+)</name>
        <dbReference type="ChEBI" id="CHEBI:18420"/>
    </cofactor>
</comment>
<proteinExistence type="inferred from homology"/>
<evidence type="ECO:0000256" key="16">
    <source>
        <dbReference type="SAM" id="MobiDB-lite"/>
    </source>
</evidence>
<comment type="catalytic activity">
    <reaction evidence="2">
        <text>1D-myo-inositol 1,3,4-trisphosphate + ATP = 1D-myo-inositol 1,3,4,5-tetrakisphosphate + ADP + H(+)</text>
        <dbReference type="Rhea" id="RHEA:13253"/>
        <dbReference type="ChEBI" id="CHEBI:15378"/>
        <dbReference type="ChEBI" id="CHEBI:30616"/>
        <dbReference type="ChEBI" id="CHEBI:57895"/>
        <dbReference type="ChEBI" id="CHEBI:58414"/>
        <dbReference type="ChEBI" id="CHEBI:456216"/>
        <dbReference type="EC" id="2.7.1.159"/>
    </reaction>
</comment>
<evidence type="ECO:0000256" key="14">
    <source>
        <dbReference type="ARBA" id="ARBA00073898"/>
    </source>
</evidence>
<evidence type="ECO:0000259" key="17">
    <source>
        <dbReference type="Pfam" id="PF05770"/>
    </source>
</evidence>
<dbReference type="GO" id="GO:0047325">
    <property type="term" value="F:inositol-3,4,5,6-tetrakisphosphate 1-kinase activity"/>
    <property type="evidence" value="ECO:0007669"/>
    <property type="project" value="InterPro"/>
</dbReference>
<name>A0AAV7FZH3_DENCH</name>
<dbReference type="PANTHER" id="PTHR14217">
    <property type="entry name" value="INOSITOL-TETRAKISPHOSPHATE 1-KINASE"/>
    <property type="match status" value="1"/>
</dbReference>
<feature type="domain" description="Inositol 1,3,4-trisphosphate 5/6-kinase ATP-grasp" evidence="17">
    <location>
        <begin position="333"/>
        <end position="522"/>
    </location>
</feature>
<keyword evidence="10" id="KW-0418">Kinase</keyword>
<evidence type="ECO:0000256" key="15">
    <source>
        <dbReference type="ARBA" id="ARBA00077644"/>
    </source>
</evidence>